<name>A0A840A8S9_9PROT</name>
<dbReference type="PANTHER" id="PTHR35936">
    <property type="entry name" value="MEMBRANE-BOUND LYTIC MUREIN TRANSGLYCOSYLASE F"/>
    <property type="match status" value="1"/>
</dbReference>
<dbReference type="GO" id="GO:0030313">
    <property type="term" value="C:cell envelope"/>
    <property type="evidence" value="ECO:0007669"/>
    <property type="project" value="UniProtKB-SubCell"/>
</dbReference>
<keyword evidence="7" id="KW-1185">Reference proteome</keyword>
<dbReference type="InterPro" id="IPR018313">
    <property type="entry name" value="SBP_3_CS"/>
</dbReference>
<dbReference type="PANTHER" id="PTHR35936:SF17">
    <property type="entry name" value="ARGININE-BINDING EXTRACELLULAR PROTEIN ARTP"/>
    <property type="match status" value="1"/>
</dbReference>
<dbReference type="RefSeq" id="WP_184381890.1">
    <property type="nucleotide sequence ID" value="NZ_JACIDJ010000001.1"/>
</dbReference>
<dbReference type="Pfam" id="PF00497">
    <property type="entry name" value="SBP_bac_3"/>
    <property type="match status" value="1"/>
</dbReference>
<dbReference type="Gene3D" id="3.40.190.10">
    <property type="entry name" value="Periplasmic binding protein-like II"/>
    <property type="match status" value="2"/>
</dbReference>
<reference evidence="6 7" key="1">
    <citation type="submission" date="2020-08" db="EMBL/GenBank/DDBJ databases">
        <title>Genomic Encyclopedia of Type Strains, Phase IV (KMG-IV): sequencing the most valuable type-strain genomes for metagenomic binning, comparative biology and taxonomic classification.</title>
        <authorList>
            <person name="Goeker M."/>
        </authorList>
    </citation>
    <scope>NUCLEOTIDE SEQUENCE [LARGE SCALE GENOMIC DNA]</scope>
    <source>
        <strain evidence="6 7">DSM 19979</strain>
    </source>
</reference>
<dbReference type="SUPFAM" id="SSF53850">
    <property type="entry name" value="Periplasmic binding protein-like II"/>
    <property type="match status" value="1"/>
</dbReference>
<evidence type="ECO:0000313" key="6">
    <source>
        <dbReference type="EMBL" id="MBB3896936.1"/>
    </source>
</evidence>
<dbReference type="AlphaFoldDB" id="A0A840A8S9"/>
<evidence type="ECO:0000313" key="7">
    <source>
        <dbReference type="Proteomes" id="UP000553193"/>
    </source>
</evidence>
<protein>
    <submittedName>
        <fullName evidence="6">ABC-type amino acid transport substrate-binding protein</fullName>
    </submittedName>
</protein>
<keyword evidence="3" id="KW-0732">Signal</keyword>
<evidence type="ECO:0000256" key="4">
    <source>
        <dbReference type="RuleBase" id="RU003744"/>
    </source>
</evidence>
<evidence type="ECO:0000256" key="1">
    <source>
        <dbReference type="ARBA" id="ARBA00004196"/>
    </source>
</evidence>
<dbReference type="EMBL" id="JACIDJ010000001">
    <property type="protein sequence ID" value="MBB3896936.1"/>
    <property type="molecule type" value="Genomic_DNA"/>
</dbReference>
<dbReference type="PROSITE" id="PS01039">
    <property type="entry name" value="SBP_BACTERIAL_3"/>
    <property type="match status" value="1"/>
</dbReference>
<evidence type="ECO:0000259" key="5">
    <source>
        <dbReference type="SMART" id="SM00062"/>
    </source>
</evidence>
<feature type="domain" description="Solute-binding protein family 3/N-terminal" evidence="5">
    <location>
        <begin position="41"/>
        <end position="265"/>
    </location>
</feature>
<dbReference type="Proteomes" id="UP000553193">
    <property type="component" value="Unassembled WGS sequence"/>
</dbReference>
<proteinExistence type="inferred from homology"/>
<comment type="subcellular location">
    <subcellularLocation>
        <location evidence="1">Cell envelope</location>
    </subcellularLocation>
</comment>
<sequence>MAQILSIGRAALAWLLLVLVAALPTAAQPADRLAEIRARGALDVCIWPEYFAISWRNPRTGALEGLDIDMARALAARLGVQARFVETSFAAFMDRIEGGQCDIAMMAVGITEARARRVDFSAPYLASPIYAVTTSTHPAIRAWADIDRPGHVVAVAAGTVMEPVMRETLRHATLLVVPPPRTREAEVQSGRADVFMSDFPYTRRILAAHAWAKVIDPPGRFGETRYGWALPQGQVAWRAEVNAFLAAIRADGTLDAAAARHDLTPILIRP</sequence>
<dbReference type="CDD" id="cd13530">
    <property type="entry name" value="PBP2_peptides_like"/>
    <property type="match status" value="1"/>
</dbReference>
<accession>A0A840A8S9</accession>
<comment type="caution">
    <text evidence="6">The sequence shown here is derived from an EMBL/GenBank/DDBJ whole genome shotgun (WGS) entry which is preliminary data.</text>
</comment>
<gene>
    <name evidence="6" type="ORF">GGQ83_000362</name>
</gene>
<evidence type="ECO:0000256" key="3">
    <source>
        <dbReference type="ARBA" id="ARBA00022729"/>
    </source>
</evidence>
<dbReference type="InterPro" id="IPR001638">
    <property type="entry name" value="Solute-binding_3/MltF_N"/>
</dbReference>
<organism evidence="6 7">
    <name type="scientific">Roseococcus suduntuyensis</name>
    <dbReference type="NCBI Taxonomy" id="455361"/>
    <lineage>
        <taxon>Bacteria</taxon>
        <taxon>Pseudomonadati</taxon>
        <taxon>Pseudomonadota</taxon>
        <taxon>Alphaproteobacteria</taxon>
        <taxon>Acetobacterales</taxon>
        <taxon>Roseomonadaceae</taxon>
        <taxon>Roseococcus</taxon>
    </lineage>
</organism>
<comment type="similarity">
    <text evidence="2 4">Belongs to the bacterial solute-binding protein 3 family.</text>
</comment>
<evidence type="ECO:0000256" key="2">
    <source>
        <dbReference type="ARBA" id="ARBA00010333"/>
    </source>
</evidence>
<dbReference type="SMART" id="SM00062">
    <property type="entry name" value="PBPb"/>
    <property type="match status" value="1"/>
</dbReference>